<dbReference type="STRING" id="158500.BES08_06680"/>
<dbReference type="RefSeq" id="WP_036524290.1">
    <property type="nucleotide sequence ID" value="NZ_JFYZ01000003.1"/>
</dbReference>
<sequence length="196" mass="20528">MDRRLFLVSGLFAASLSLSGARAAWAAPAPAASALTAPQMRFLSAFCDTIIPATDTPGALAAGVPAFIDRIAVRASDEAQIAALRTSIDGLERVLDTAAGRPFAAAPAPVRHTVLAQVDAASMLGRKDCRVPATSADDADGATYRLLKAITVWSFYTSEAGGSQDLRFELVPGGYAPDIELAADWRNYCNETVLGQ</sequence>
<evidence type="ECO:0000313" key="2">
    <source>
        <dbReference type="EMBL" id="EZP83180.1"/>
    </source>
</evidence>
<keyword evidence="1" id="KW-0732">Signal</keyword>
<dbReference type="eggNOG" id="ENOG503134Z">
    <property type="taxonomic scope" value="Bacteria"/>
</dbReference>
<dbReference type="Pfam" id="PF13618">
    <property type="entry name" value="Gluconate_2-dh3"/>
    <property type="match status" value="1"/>
</dbReference>
<gene>
    <name evidence="2" type="ORF">BV97_01283</name>
</gene>
<dbReference type="PATRIC" id="fig|158500.4.peg.1321"/>
<dbReference type="Proteomes" id="UP000024329">
    <property type="component" value="Unassembled WGS sequence"/>
</dbReference>
<dbReference type="EMBL" id="JFYZ01000003">
    <property type="protein sequence ID" value="EZP83180.1"/>
    <property type="molecule type" value="Genomic_DNA"/>
</dbReference>
<accession>A0A031K1S8</accession>
<feature type="signal peptide" evidence="1">
    <location>
        <begin position="1"/>
        <end position="26"/>
    </location>
</feature>
<evidence type="ECO:0000256" key="1">
    <source>
        <dbReference type="SAM" id="SignalP"/>
    </source>
</evidence>
<dbReference type="InterPro" id="IPR027056">
    <property type="entry name" value="Gluconate_2DH_su3"/>
</dbReference>
<dbReference type="AlphaFoldDB" id="A0A031K1S8"/>
<evidence type="ECO:0000313" key="3">
    <source>
        <dbReference type="Proteomes" id="UP000024329"/>
    </source>
</evidence>
<comment type="caution">
    <text evidence="2">The sequence shown here is derived from an EMBL/GenBank/DDBJ whole genome shotgun (WGS) entry which is preliminary data.</text>
</comment>
<name>A0A031K1S8_9SPHN</name>
<feature type="chain" id="PRO_5001552029" evidence="1">
    <location>
        <begin position="27"/>
        <end position="196"/>
    </location>
</feature>
<reference evidence="2 3" key="1">
    <citation type="submission" date="2014-03" db="EMBL/GenBank/DDBJ databases">
        <title>Whole genome sequence of Novosphingobium resinovorum KF1.</title>
        <authorList>
            <person name="Gan H.M."/>
            <person name="Gan H.Y."/>
            <person name="Chew T.H."/>
            <person name="Savka M.A."/>
        </authorList>
    </citation>
    <scope>NUCLEOTIDE SEQUENCE [LARGE SCALE GENOMIC DNA]</scope>
    <source>
        <strain evidence="2 3">KF1</strain>
    </source>
</reference>
<proteinExistence type="predicted"/>
<organism evidence="2 3">
    <name type="scientific">Novosphingobium resinovorum</name>
    <dbReference type="NCBI Taxonomy" id="158500"/>
    <lineage>
        <taxon>Bacteria</taxon>
        <taxon>Pseudomonadati</taxon>
        <taxon>Pseudomonadota</taxon>
        <taxon>Alphaproteobacteria</taxon>
        <taxon>Sphingomonadales</taxon>
        <taxon>Sphingomonadaceae</taxon>
        <taxon>Novosphingobium</taxon>
    </lineage>
</organism>
<protein>
    <submittedName>
        <fullName evidence="2">Twin-arginine translocation pathway signal</fullName>
    </submittedName>
</protein>